<organism evidence="7 8">
    <name type="scientific">Posidoniimonas corsicana</name>
    <dbReference type="NCBI Taxonomy" id="1938618"/>
    <lineage>
        <taxon>Bacteria</taxon>
        <taxon>Pseudomonadati</taxon>
        <taxon>Planctomycetota</taxon>
        <taxon>Planctomycetia</taxon>
        <taxon>Pirellulales</taxon>
        <taxon>Lacipirellulaceae</taxon>
        <taxon>Posidoniimonas</taxon>
    </lineage>
</organism>
<dbReference type="RefSeq" id="WP_146564631.1">
    <property type="nucleotide sequence ID" value="NZ_SIHJ01000001.1"/>
</dbReference>
<reference evidence="7 8" key="1">
    <citation type="submission" date="2019-02" db="EMBL/GenBank/DDBJ databases">
        <title>Deep-cultivation of Planctomycetes and their phenomic and genomic characterization uncovers novel biology.</title>
        <authorList>
            <person name="Wiegand S."/>
            <person name="Jogler M."/>
            <person name="Boedeker C."/>
            <person name="Pinto D."/>
            <person name="Vollmers J."/>
            <person name="Rivas-Marin E."/>
            <person name="Kohn T."/>
            <person name="Peeters S.H."/>
            <person name="Heuer A."/>
            <person name="Rast P."/>
            <person name="Oberbeckmann S."/>
            <person name="Bunk B."/>
            <person name="Jeske O."/>
            <person name="Meyerdierks A."/>
            <person name="Storesund J.E."/>
            <person name="Kallscheuer N."/>
            <person name="Luecker S."/>
            <person name="Lage O.M."/>
            <person name="Pohl T."/>
            <person name="Merkel B.J."/>
            <person name="Hornburger P."/>
            <person name="Mueller R.-W."/>
            <person name="Bruemmer F."/>
            <person name="Labrenz M."/>
            <person name="Spormann A.M."/>
            <person name="Op Den Camp H."/>
            <person name="Overmann J."/>
            <person name="Amann R."/>
            <person name="Jetten M.S.M."/>
            <person name="Mascher T."/>
            <person name="Medema M.H."/>
            <person name="Devos D.P."/>
            <person name="Kaster A.-K."/>
            <person name="Ovreas L."/>
            <person name="Rohde M."/>
            <person name="Galperin M.Y."/>
            <person name="Jogler C."/>
        </authorList>
    </citation>
    <scope>NUCLEOTIDE SEQUENCE [LARGE SCALE GENOMIC DNA]</scope>
    <source>
        <strain evidence="7 8">KOR34</strain>
    </source>
</reference>
<evidence type="ECO:0000313" key="8">
    <source>
        <dbReference type="Proteomes" id="UP000316714"/>
    </source>
</evidence>
<dbReference type="OrthoDB" id="9813569at2"/>
<keyword evidence="5" id="KW-0067">ATP-binding</keyword>
<dbReference type="GO" id="GO:0005524">
    <property type="term" value="F:ATP binding"/>
    <property type="evidence" value="ECO:0007669"/>
    <property type="project" value="UniProtKB-KW"/>
</dbReference>
<name>A0A5C5VF60_9BACT</name>
<proteinExistence type="inferred from homology"/>
<dbReference type="PANTHER" id="PTHR43085">
    <property type="entry name" value="HEXOKINASE FAMILY MEMBER"/>
    <property type="match status" value="1"/>
</dbReference>
<dbReference type="GO" id="GO:0016301">
    <property type="term" value="F:kinase activity"/>
    <property type="evidence" value="ECO:0007669"/>
    <property type="project" value="UniProtKB-KW"/>
</dbReference>
<evidence type="ECO:0000256" key="4">
    <source>
        <dbReference type="ARBA" id="ARBA00022777"/>
    </source>
</evidence>
<dbReference type="InterPro" id="IPR029056">
    <property type="entry name" value="Ribokinase-like"/>
</dbReference>
<keyword evidence="2" id="KW-0808">Transferase</keyword>
<gene>
    <name evidence="7" type="ORF">KOR34_22360</name>
</gene>
<dbReference type="SUPFAM" id="SSF53613">
    <property type="entry name" value="Ribokinase-like"/>
    <property type="match status" value="1"/>
</dbReference>
<dbReference type="Gene3D" id="3.40.1190.20">
    <property type="match status" value="1"/>
</dbReference>
<dbReference type="EMBL" id="SIHJ01000001">
    <property type="protein sequence ID" value="TWT37288.1"/>
    <property type="molecule type" value="Genomic_DNA"/>
</dbReference>
<accession>A0A5C5VF60</accession>
<dbReference type="Pfam" id="PF00294">
    <property type="entry name" value="PfkB"/>
    <property type="match status" value="1"/>
</dbReference>
<sequence length="300" mass="31645">MPDQPLIVGEVLIDQFPDGRGILGGAPFNVAWNLTGFGLSPVMVTAVADDDNGRMILERMREWGMSTAGVQTSQRLPTGLVEVTVNNGEPTFNLLPDRAYDDIQFPAELLAEGGFSMLYVGSLAFRSEPSRTTIRRLMAESGLPKFVDINIRKPWFTLEMAGELLQDAAWTKLNNNELAQLSGMKCDGPADAPAAVAKLRERYNGKAFFVTCGAEGACAVDEHGDSTIAGSPTPDPLVDTVGAGDAFAAACIAGIAAGQPLQPTLESALRFASRTCSLRGATTRDSGHYAGITGYGAAGA</sequence>
<dbReference type="PANTHER" id="PTHR43085:SF1">
    <property type="entry name" value="PSEUDOURIDINE KINASE-RELATED"/>
    <property type="match status" value="1"/>
</dbReference>
<protein>
    <submittedName>
        <fullName evidence="7">Aminoimidazole riboside kinase</fullName>
    </submittedName>
</protein>
<comment type="similarity">
    <text evidence="1">Belongs to the carbohydrate kinase PfkB family.</text>
</comment>
<evidence type="ECO:0000256" key="5">
    <source>
        <dbReference type="ARBA" id="ARBA00022840"/>
    </source>
</evidence>
<evidence type="ECO:0000256" key="1">
    <source>
        <dbReference type="ARBA" id="ARBA00010688"/>
    </source>
</evidence>
<evidence type="ECO:0000259" key="6">
    <source>
        <dbReference type="Pfam" id="PF00294"/>
    </source>
</evidence>
<dbReference type="AlphaFoldDB" id="A0A5C5VF60"/>
<evidence type="ECO:0000256" key="3">
    <source>
        <dbReference type="ARBA" id="ARBA00022741"/>
    </source>
</evidence>
<dbReference type="Proteomes" id="UP000316714">
    <property type="component" value="Unassembled WGS sequence"/>
</dbReference>
<feature type="domain" description="Carbohydrate kinase PfkB" evidence="6">
    <location>
        <begin position="22"/>
        <end position="283"/>
    </location>
</feature>
<comment type="caution">
    <text evidence="7">The sequence shown here is derived from an EMBL/GenBank/DDBJ whole genome shotgun (WGS) entry which is preliminary data.</text>
</comment>
<dbReference type="InterPro" id="IPR011611">
    <property type="entry name" value="PfkB_dom"/>
</dbReference>
<dbReference type="InterPro" id="IPR050306">
    <property type="entry name" value="PfkB_Carbo_kinase"/>
</dbReference>
<evidence type="ECO:0000313" key="7">
    <source>
        <dbReference type="EMBL" id="TWT37288.1"/>
    </source>
</evidence>
<keyword evidence="3" id="KW-0547">Nucleotide-binding</keyword>
<evidence type="ECO:0000256" key="2">
    <source>
        <dbReference type="ARBA" id="ARBA00022679"/>
    </source>
</evidence>
<keyword evidence="8" id="KW-1185">Reference proteome</keyword>
<keyword evidence="4 7" id="KW-0418">Kinase</keyword>